<dbReference type="EMBL" id="BAAAPC010000026">
    <property type="protein sequence ID" value="GAA2013620.1"/>
    <property type="molecule type" value="Genomic_DNA"/>
</dbReference>
<keyword evidence="1" id="KW-0472">Membrane</keyword>
<name>A0ABP5F1Y9_9ACTN</name>
<keyword evidence="3" id="KW-1185">Reference proteome</keyword>
<accession>A0ABP5F1Y9</accession>
<dbReference type="RefSeq" id="WP_344107335.1">
    <property type="nucleotide sequence ID" value="NZ_BAAAPC010000026.1"/>
</dbReference>
<gene>
    <name evidence="2" type="ORF">GCM10009799_47470</name>
</gene>
<feature type="transmembrane region" description="Helical" evidence="1">
    <location>
        <begin position="6"/>
        <end position="26"/>
    </location>
</feature>
<proteinExistence type="predicted"/>
<dbReference type="Proteomes" id="UP001501585">
    <property type="component" value="Unassembled WGS sequence"/>
</dbReference>
<reference evidence="3" key="1">
    <citation type="journal article" date="2019" name="Int. J. Syst. Evol. Microbiol.">
        <title>The Global Catalogue of Microorganisms (GCM) 10K type strain sequencing project: providing services to taxonomists for standard genome sequencing and annotation.</title>
        <authorList>
            <consortium name="The Broad Institute Genomics Platform"/>
            <consortium name="The Broad Institute Genome Sequencing Center for Infectious Disease"/>
            <person name="Wu L."/>
            <person name="Ma J."/>
        </authorList>
    </citation>
    <scope>NUCLEOTIDE SEQUENCE [LARGE SCALE GENOMIC DNA]</scope>
    <source>
        <strain evidence="3">JCM 15313</strain>
    </source>
</reference>
<evidence type="ECO:0000313" key="3">
    <source>
        <dbReference type="Proteomes" id="UP001501585"/>
    </source>
</evidence>
<keyword evidence="1" id="KW-1133">Transmembrane helix</keyword>
<comment type="caution">
    <text evidence="2">The sequence shown here is derived from an EMBL/GenBank/DDBJ whole genome shotgun (WGS) entry which is preliminary data.</text>
</comment>
<evidence type="ECO:0000313" key="2">
    <source>
        <dbReference type="EMBL" id="GAA2013620.1"/>
    </source>
</evidence>
<evidence type="ECO:0008006" key="4">
    <source>
        <dbReference type="Google" id="ProtNLM"/>
    </source>
</evidence>
<sequence length="64" mass="7691">MTPEIAGPLILAASAGVGGTLAYLKIRSTYRRTRFRIRRARRYFHPHWVWFDEPLPRRAIRRRR</sequence>
<keyword evidence="1" id="KW-0812">Transmembrane</keyword>
<protein>
    <recommendedName>
        <fullName evidence="4">Secreted protein</fullName>
    </recommendedName>
</protein>
<evidence type="ECO:0000256" key="1">
    <source>
        <dbReference type="SAM" id="Phobius"/>
    </source>
</evidence>
<organism evidence="2 3">
    <name type="scientific">Nocardiopsis rhodophaea</name>
    <dbReference type="NCBI Taxonomy" id="280238"/>
    <lineage>
        <taxon>Bacteria</taxon>
        <taxon>Bacillati</taxon>
        <taxon>Actinomycetota</taxon>
        <taxon>Actinomycetes</taxon>
        <taxon>Streptosporangiales</taxon>
        <taxon>Nocardiopsidaceae</taxon>
        <taxon>Nocardiopsis</taxon>
    </lineage>
</organism>